<evidence type="ECO:0000313" key="5">
    <source>
        <dbReference type="EMBL" id="THD85774.1"/>
    </source>
</evidence>
<gene>
    <name evidence="5" type="ORF">E7811_08840</name>
</gene>
<sequence length="292" mass="31646">MPPDPLSTDSGSRNIPAWNLYGERRAFPDVLHIERITDRAAGLDWRIAPHRHPHLHQFFLILDGAAKVTLDGIAPDVVPPFLLSVPPGVVHGFSFAAGTDGHVLTVPLQSLPELLDAGAAQGTALGRVGILTEIGALEPLFRRIHAEHDGSAPARGVMLRALAAEVACLVLRALDGPMAESGVTTDPRFHRFQAALNQHLRDGWRLADHARAIGISERHLSRICRAATGQPAATLIEAALMREACRLLVYTRASIASVGYDLGFEDPSYFSRAFRRVMGLSPGAYRAGFERD</sequence>
<dbReference type="SUPFAM" id="SSF51182">
    <property type="entry name" value="RmlC-like cupins"/>
    <property type="match status" value="1"/>
</dbReference>
<dbReference type="GO" id="GO:0003700">
    <property type="term" value="F:DNA-binding transcription factor activity"/>
    <property type="evidence" value="ECO:0007669"/>
    <property type="project" value="InterPro"/>
</dbReference>
<keyword evidence="2" id="KW-0238">DNA-binding</keyword>
<dbReference type="Pfam" id="PF12833">
    <property type="entry name" value="HTH_18"/>
    <property type="match status" value="1"/>
</dbReference>
<keyword evidence="6" id="KW-1185">Reference proteome</keyword>
<dbReference type="PROSITE" id="PS01124">
    <property type="entry name" value="HTH_ARAC_FAMILY_2"/>
    <property type="match status" value="1"/>
</dbReference>
<proteinExistence type="predicted"/>
<dbReference type="InterPro" id="IPR047264">
    <property type="entry name" value="Cupin_HpaA-like_N"/>
</dbReference>
<dbReference type="InterPro" id="IPR020449">
    <property type="entry name" value="Tscrpt_reg_AraC-type_HTH"/>
</dbReference>
<dbReference type="SMART" id="SM00342">
    <property type="entry name" value="HTH_ARAC"/>
    <property type="match status" value="1"/>
</dbReference>
<dbReference type="EMBL" id="SSND01000001">
    <property type="protein sequence ID" value="THD85774.1"/>
    <property type="molecule type" value="Genomic_DNA"/>
</dbReference>
<dbReference type="InterPro" id="IPR018060">
    <property type="entry name" value="HTH_AraC"/>
</dbReference>
<dbReference type="CDD" id="cd06999">
    <property type="entry name" value="cupin_HpaA-like_N"/>
    <property type="match status" value="1"/>
</dbReference>
<dbReference type="SUPFAM" id="SSF46689">
    <property type="entry name" value="Homeodomain-like"/>
    <property type="match status" value="2"/>
</dbReference>
<dbReference type="Gene3D" id="1.10.10.60">
    <property type="entry name" value="Homeodomain-like"/>
    <property type="match status" value="1"/>
</dbReference>
<feature type="domain" description="HTH araC/xylS-type" evidence="4">
    <location>
        <begin position="190"/>
        <end position="288"/>
    </location>
</feature>
<dbReference type="InterPro" id="IPR009057">
    <property type="entry name" value="Homeodomain-like_sf"/>
</dbReference>
<keyword evidence="3" id="KW-0804">Transcription</keyword>
<dbReference type="PRINTS" id="PR00032">
    <property type="entry name" value="HTHARAC"/>
</dbReference>
<protein>
    <submittedName>
        <fullName evidence="5">Helix-turn-helix domain-containing protein</fullName>
    </submittedName>
</protein>
<name>A0A4S3MUE9_9RHOB</name>
<dbReference type="Gene3D" id="2.60.120.10">
    <property type="entry name" value="Jelly Rolls"/>
    <property type="match status" value="1"/>
</dbReference>
<accession>A0A4S3MUE9</accession>
<evidence type="ECO:0000256" key="2">
    <source>
        <dbReference type="ARBA" id="ARBA00023125"/>
    </source>
</evidence>
<dbReference type="PANTHER" id="PTHR11019:SF199">
    <property type="entry name" value="HTH-TYPE TRANSCRIPTIONAL REGULATOR NIMR"/>
    <property type="match status" value="1"/>
</dbReference>
<evidence type="ECO:0000313" key="6">
    <source>
        <dbReference type="Proteomes" id="UP000309450"/>
    </source>
</evidence>
<dbReference type="AlphaFoldDB" id="A0A4S3MUE9"/>
<organism evidence="5 6">
    <name type="scientific">Aliigemmobacter aestuarii</name>
    <dbReference type="NCBI Taxonomy" id="1445661"/>
    <lineage>
        <taxon>Bacteria</taxon>
        <taxon>Pseudomonadati</taxon>
        <taxon>Pseudomonadota</taxon>
        <taxon>Alphaproteobacteria</taxon>
        <taxon>Rhodobacterales</taxon>
        <taxon>Paracoccaceae</taxon>
        <taxon>Aliigemmobacter</taxon>
    </lineage>
</organism>
<dbReference type="OrthoDB" id="9814125at2"/>
<dbReference type="InterPro" id="IPR013096">
    <property type="entry name" value="Cupin_2"/>
</dbReference>
<dbReference type="GO" id="GO:0043565">
    <property type="term" value="F:sequence-specific DNA binding"/>
    <property type="evidence" value="ECO:0007669"/>
    <property type="project" value="InterPro"/>
</dbReference>
<evidence type="ECO:0000259" key="4">
    <source>
        <dbReference type="PROSITE" id="PS01124"/>
    </source>
</evidence>
<dbReference type="InterPro" id="IPR014710">
    <property type="entry name" value="RmlC-like_jellyroll"/>
</dbReference>
<dbReference type="Proteomes" id="UP000309450">
    <property type="component" value="Unassembled WGS sequence"/>
</dbReference>
<dbReference type="Pfam" id="PF07883">
    <property type="entry name" value="Cupin_2"/>
    <property type="match status" value="1"/>
</dbReference>
<evidence type="ECO:0000256" key="3">
    <source>
        <dbReference type="ARBA" id="ARBA00023163"/>
    </source>
</evidence>
<comment type="caution">
    <text evidence="5">The sequence shown here is derived from an EMBL/GenBank/DDBJ whole genome shotgun (WGS) entry which is preliminary data.</text>
</comment>
<dbReference type="InterPro" id="IPR011051">
    <property type="entry name" value="RmlC_Cupin_sf"/>
</dbReference>
<keyword evidence="1" id="KW-0805">Transcription regulation</keyword>
<dbReference type="PANTHER" id="PTHR11019">
    <property type="entry name" value="HTH-TYPE TRANSCRIPTIONAL REGULATOR NIMR"/>
    <property type="match status" value="1"/>
</dbReference>
<reference evidence="5 6" key="1">
    <citation type="submission" date="2019-04" db="EMBL/GenBank/DDBJ databases">
        <title>Draft genome sequence of Gemmobacter aestuarii sp. nov.</title>
        <authorList>
            <person name="Hameed A."/>
            <person name="Lin S.-Y."/>
            <person name="Shahina M."/>
            <person name="Lai W.-A."/>
            <person name="Young C.-C."/>
        </authorList>
    </citation>
    <scope>NUCLEOTIDE SEQUENCE [LARGE SCALE GENOMIC DNA]</scope>
    <source>
        <strain evidence="5 6">CC-PW-75</strain>
    </source>
</reference>
<evidence type="ECO:0000256" key="1">
    <source>
        <dbReference type="ARBA" id="ARBA00023015"/>
    </source>
</evidence>